<name>A0AAP0M432_9ROSI</name>
<feature type="region of interest" description="Disordered" evidence="1">
    <location>
        <begin position="1"/>
        <end position="24"/>
    </location>
</feature>
<evidence type="ECO:0000313" key="2">
    <source>
        <dbReference type="EMBL" id="KAK9193805.1"/>
    </source>
</evidence>
<proteinExistence type="predicted"/>
<dbReference type="EMBL" id="JBCGBO010000006">
    <property type="protein sequence ID" value="KAK9193805.1"/>
    <property type="molecule type" value="Genomic_DNA"/>
</dbReference>
<evidence type="ECO:0000256" key="1">
    <source>
        <dbReference type="SAM" id="MobiDB-lite"/>
    </source>
</evidence>
<organism evidence="2 3">
    <name type="scientific">Citrus x changshan-huyou</name>
    <dbReference type="NCBI Taxonomy" id="2935761"/>
    <lineage>
        <taxon>Eukaryota</taxon>
        <taxon>Viridiplantae</taxon>
        <taxon>Streptophyta</taxon>
        <taxon>Embryophyta</taxon>
        <taxon>Tracheophyta</taxon>
        <taxon>Spermatophyta</taxon>
        <taxon>Magnoliopsida</taxon>
        <taxon>eudicotyledons</taxon>
        <taxon>Gunneridae</taxon>
        <taxon>Pentapetalae</taxon>
        <taxon>rosids</taxon>
        <taxon>malvids</taxon>
        <taxon>Sapindales</taxon>
        <taxon>Rutaceae</taxon>
        <taxon>Aurantioideae</taxon>
        <taxon>Citrus</taxon>
    </lineage>
</organism>
<sequence>MSSYTQNQSSVSYPPPPPSTTAGPYVKDGNFVYVVAYPPPPPSTTADPYAAAPPRAVVLPCVAAVPWTPASEHTRTLCWLVLLLCLGRLLLNTHARLIV</sequence>
<comment type="caution">
    <text evidence="2">The sequence shown here is derived from an EMBL/GenBank/DDBJ whole genome shotgun (WGS) entry which is preliminary data.</text>
</comment>
<accession>A0AAP0M432</accession>
<dbReference type="AlphaFoldDB" id="A0AAP0M432"/>
<reference evidence="2 3" key="1">
    <citation type="submission" date="2024-05" db="EMBL/GenBank/DDBJ databases">
        <title>Haplotype-resolved chromosome-level genome assembly of Huyou (Citrus changshanensis).</title>
        <authorList>
            <person name="Miao C."/>
            <person name="Chen W."/>
            <person name="Wu Y."/>
            <person name="Wang L."/>
            <person name="Zhao S."/>
            <person name="Grierson D."/>
            <person name="Xu C."/>
            <person name="Chen K."/>
        </authorList>
    </citation>
    <scope>NUCLEOTIDE SEQUENCE [LARGE SCALE GENOMIC DNA]</scope>
    <source>
        <strain evidence="2">01-14</strain>
        <tissue evidence="2">Leaf</tissue>
    </source>
</reference>
<evidence type="ECO:0000313" key="3">
    <source>
        <dbReference type="Proteomes" id="UP001428341"/>
    </source>
</evidence>
<gene>
    <name evidence="2" type="ORF">WN944_004504</name>
</gene>
<keyword evidence="3" id="KW-1185">Reference proteome</keyword>
<dbReference type="Proteomes" id="UP001428341">
    <property type="component" value="Unassembled WGS sequence"/>
</dbReference>
<protein>
    <submittedName>
        <fullName evidence="2">Uncharacterized protein</fullName>
    </submittedName>
</protein>